<feature type="region of interest" description="Disordered" evidence="1">
    <location>
        <begin position="547"/>
        <end position="616"/>
    </location>
</feature>
<protein>
    <recommendedName>
        <fullName evidence="4">ARM repeat-containing protein</fullName>
    </recommendedName>
</protein>
<proteinExistence type="predicted"/>
<evidence type="ECO:0000313" key="3">
    <source>
        <dbReference type="Proteomes" id="UP000218811"/>
    </source>
</evidence>
<dbReference type="InterPro" id="IPR016024">
    <property type="entry name" value="ARM-type_fold"/>
</dbReference>
<gene>
    <name evidence="2" type="ORF">WOLCODRAFT_143759</name>
</gene>
<name>A0A2H3JHY9_WOLCO</name>
<dbReference type="EMBL" id="KB468113">
    <property type="protein sequence ID" value="PCH41792.1"/>
    <property type="molecule type" value="Genomic_DNA"/>
</dbReference>
<feature type="compositionally biased region" description="Polar residues" evidence="1">
    <location>
        <begin position="547"/>
        <end position="561"/>
    </location>
</feature>
<keyword evidence="3" id="KW-1185">Reference proteome</keyword>
<organism evidence="2 3">
    <name type="scientific">Wolfiporia cocos (strain MD-104)</name>
    <name type="common">Brown rot fungus</name>
    <dbReference type="NCBI Taxonomy" id="742152"/>
    <lineage>
        <taxon>Eukaryota</taxon>
        <taxon>Fungi</taxon>
        <taxon>Dikarya</taxon>
        <taxon>Basidiomycota</taxon>
        <taxon>Agaricomycotina</taxon>
        <taxon>Agaricomycetes</taxon>
        <taxon>Polyporales</taxon>
        <taxon>Phaeolaceae</taxon>
        <taxon>Wolfiporia</taxon>
    </lineage>
</organism>
<dbReference type="SUPFAM" id="SSF48371">
    <property type="entry name" value="ARM repeat"/>
    <property type="match status" value="1"/>
</dbReference>
<sequence>MNWQDLDSIAAADAVVMDDAFLEEFVGPTLSEHAYPSASAEALISILEHRADRVVRMSSGPEFTFYPRGERDSQPIITMARTVIDVFLKLRYDSVAKTRLLSPTCRHIDALLKAIPGQHIDIRRHLFNALLVLTEDFNLPDDVRDEISSVFSSDISRLSLSGFIDPDFTNDMGQRLLDSFIRAYEGKSVDNAIKRDVVLIRICEHLQQTLQVTPAQRPDVYVRFFSIVATRTFPPRLLYRMARYVFLQSELVARFSPFVTRTDVDALVHKAQSWLLKLEQDDPVSHHTDRDSRFLFACSNLSALLGAAPTSQFGLYHRLFCVYLKTNRGFSPKVREMAMQLLGNVVNVYVRKGDSMITAMANITTDMFVESCDLTRRHVDKMQLLSTRESLTVLLRHMPTTQSHTYRRLLSMLPRGNALEEARGDIIGLVHEFSRNFCIGSAEYKDLIKHISSTISNDSNLALLCASAINLCVHMPEPNFNQARQSISEQLLPAIERVARYGVWRNLGIVVGACAQLSQVRDTTGIFTGAVFDTLDEIISKRTNLRQRTGCPNLNSNTPTSGRVAHEGSHSSHSRLSHLPTSLIGSRGHLPTFRRSSDRGKHGMKSSSTSTSPERA</sequence>
<accession>A0A2H3JHY9</accession>
<dbReference type="AlphaFoldDB" id="A0A2H3JHY9"/>
<feature type="compositionally biased region" description="Polar residues" evidence="1">
    <location>
        <begin position="605"/>
        <end position="616"/>
    </location>
</feature>
<reference evidence="2 3" key="1">
    <citation type="journal article" date="2012" name="Science">
        <title>The Paleozoic origin of enzymatic lignin decomposition reconstructed from 31 fungal genomes.</title>
        <authorList>
            <person name="Floudas D."/>
            <person name="Binder M."/>
            <person name="Riley R."/>
            <person name="Barry K."/>
            <person name="Blanchette R.A."/>
            <person name="Henrissat B."/>
            <person name="Martinez A.T."/>
            <person name="Otillar R."/>
            <person name="Spatafora J.W."/>
            <person name="Yadav J.S."/>
            <person name="Aerts A."/>
            <person name="Benoit I."/>
            <person name="Boyd A."/>
            <person name="Carlson A."/>
            <person name="Copeland A."/>
            <person name="Coutinho P.M."/>
            <person name="de Vries R.P."/>
            <person name="Ferreira P."/>
            <person name="Findley K."/>
            <person name="Foster B."/>
            <person name="Gaskell J."/>
            <person name="Glotzer D."/>
            <person name="Gorecki P."/>
            <person name="Heitman J."/>
            <person name="Hesse C."/>
            <person name="Hori C."/>
            <person name="Igarashi K."/>
            <person name="Jurgens J.A."/>
            <person name="Kallen N."/>
            <person name="Kersten P."/>
            <person name="Kohler A."/>
            <person name="Kuees U."/>
            <person name="Kumar T.K.A."/>
            <person name="Kuo A."/>
            <person name="LaButti K."/>
            <person name="Larrondo L.F."/>
            <person name="Lindquist E."/>
            <person name="Ling A."/>
            <person name="Lombard V."/>
            <person name="Lucas S."/>
            <person name="Lundell T."/>
            <person name="Martin R."/>
            <person name="McLaughlin D.J."/>
            <person name="Morgenstern I."/>
            <person name="Morin E."/>
            <person name="Murat C."/>
            <person name="Nagy L.G."/>
            <person name="Nolan M."/>
            <person name="Ohm R.A."/>
            <person name="Patyshakuliyeva A."/>
            <person name="Rokas A."/>
            <person name="Ruiz-Duenas F.J."/>
            <person name="Sabat G."/>
            <person name="Salamov A."/>
            <person name="Samejima M."/>
            <person name="Schmutz J."/>
            <person name="Slot J.C."/>
            <person name="St John F."/>
            <person name="Stenlid J."/>
            <person name="Sun H."/>
            <person name="Sun S."/>
            <person name="Syed K."/>
            <person name="Tsang A."/>
            <person name="Wiebenga A."/>
            <person name="Young D."/>
            <person name="Pisabarro A."/>
            <person name="Eastwood D.C."/>
            <person name="Martin F."/>
            <person name="Cullen D."/>
            <person name="Grigoriev I.V."/>
            <person name="Hibbett D.S."/>
        </authorList>
    </citation>
    <scope>NUCLEOTIDE SEQUENCE [LARGE SCALE GENOMIC DNA]</scope>
    <source>
        <strain evidence="2 3">MD-104</strain>
    </source>
</reference>
<evidence type="ECO:0000313" key="2">
    <source>
        <dbReference type="EMBL" id="PCH41792.1"/>
    </source>
</evidence>
<evidence type="ECO:0008006" key="4">
    <source>
        <dbReference type="Google" id="ProtNLM"/>
    </source>
</evidence>
<dbReference type="Proteomes" id="UP000218811">
    <property type="component" value="Unassembled WGS sequence"/>
</dbReference>
<evidence type="ECO:0000256" key="1">
    <source>
        <dbReference type="SAM" id="MobiDB-lite"/>
    </source>
</evidence>